<dbReference type="SUPFAM" id="SSF56784">
    <property type="entry name" value="HAD-like"/>
    <property type="match status" value="1"/>
</dbReference>
<sequence length="222" mass="24807">MNSTYRLVVFDWEGTLGDTLGKVLNVLNKEAERMNLGEVNEREARKYLVHGLAIAIKKIFPEILPRQSEELLEALRESLAMRSMDVYLLPGAEAILKALQKADVDLAIATNRGQQSLHRDLQASGLEDYFTVTRSAGQVPAKPCPQMLEEIMEICGVTQSETLMIGDSVSDIEMATCLNVRAIGVNFYNQPDVIDELLTAGAEKVFDDYHLLAEYLQIKMDE</sequence>
<dbReference type="Gene3D" id="3.40.50.1000">
    <property type="entry name" value="HAD superfamily/HAD-like"/>
    <property type="match status" value="1"/>
</dbReference>
<organism evidence="1 2">
    <name type="scientific">Legionella impletisoli</name>
    <dbReference type="NCBI Taxonomy" id="343510"/>
    <lineage>
        <taxon>Bacteria</taxon>
        <taxon>Pseudomonadati</taxon>
        <taxon>Pseudomonadota</taxon>
        <taxon>Gammaproteobacteria</taxon>
        <taxon>Legionellales</taxon>
        <taxon>Legionellaceae</taxon>
        <taxon>Legionella</taxon>
    </lineage>
</organism>
<reference evidence="1" key="2">
    <citation type="submission" date="2020-09" db="EMBL/GenBank/DDBJ databases">
        <authorList>
            <person name="Sun Q."/>
            <person name="Ohkuma M."/>
        </authorList>
    </citation>
    <scope>NUCLEOTIDE SEQUENCE</scope>
    <source>
        <strain evidence="1">JCM 13919</strain>
    </source>
</reference>
<dbReference type="InterPro" id="IPR006439">
    <property type="entry name" value="HAD-SF_hydro_IA"/>
</dbReference>
<dbReference type="InterPro" id="IPR041492">
    <property type="entry name" value="HAD_2"/>
</dbReference>
<dbReference type="PANTHER" id="PTHR43434:SF24">
    <property type="entry name" value="HYDROLASE-RELATED"/>
    <property type="match status" value="1"/>
</dbReference>
<dbReference type="SFLD" id="SFLDS00003">
    <property type="entry name" value="Haloacid_Dehalogenase"/>
    <property type="match status" value="1"/>
</dbReference>
<dbReference type="PANTHER" id="PTHR43434">
    <property type="entry name" value="PHOSPHOGLYCOLATE PHOSPHATASE"/>
    <property type="match status" value="1"/>
</dbReference>
<dbReference type="Gene3D" id="1.10.150.240">
    <property type="entry name" value="Putative phosphatase, domain 2"/>
    <property type="match status" value="1"/>
</dbReference>
<dbReference type="AlphaFoldDB" id="A0A917JT50"/>
<dbReference type="InterPro" id="IPR036412">
    <property type="entry name" value="HAD-like_sf"/>
</dbReference>
<dbReference type="GO" id="GO:0008967">
    <property type="term" value="F:phosphoglycolate phosphatase activity"/>
    <property type="evidence" value="ECO:0007669"/>
    <property type="project" value="TreeGrafter"/>
</dbReference>
<name>A0A917JT50_9GAMM</name>
<proteinExistence type="predicted"/>
<dbReference type="RefSeq" id="WP_131776697.1">
    <property type="nucleotide sequence ID" value="NZ_BMOB01000005.1"/>
</dbReference>
<dbReference type="SFLD" id="SFLDG01129">
    <property type="entry name" value="C1.5:_HAD__Beta-PGM__Phosphata"/>
    <property type="match status" value="1"/>
</dbReference>
<evidence type="ECO:0000313" key="2">
    <source>
        <dbReference type="Proteomes" id="UP000630149"/>
    </source>
</evidence>
<comment type="caution">
    <text evidence="1">The sequence shown here is derived from an EMBL/GenBank/DDBJ whole genome shotgun (WGS) entry which is preliminary data.</text>
</comment>
<dbReference type="EMBL" id="BMOB01000005">
    <property type="protein sequence ID" value="GGI85662.1"/>
    <property type="molecule type" value="Genomic_DNA"/>
</dbReference>
<dbReference type="OrthoDB" id="9782449at2"/>
<dbReference type="GO" id="GO:0006281">
    <property type="term" value="P:DNA repair"/>
    <property type="evidence" value="ECO:0007669"/>
    <property type="project" value="TreeGrafter"/>
</dbReference>
<evidence type="ECO:0000313" key="1">
    <source>
        <dbReference type="EMBL" id="GGI85662.1"/>
    </source>
</evidence>
<keyword evidence="2" id="KW-1185">Reference proteome</keyword>
<dbReference type="Proteomes" id="UP000630149">
    <property type="component" value="Unassembled WGS sequence"/>
</dbReference>
<accession>A0A917JT50</accession>
<reference evidence="1" key="1">
    <citation type="journal article" date="2014" name="Int. J. Syst. Evol. Microbiol.">
        <title>Complete genome sequence of Corynebacterium casei LMG S-19264T (=DSM 44701T), isolated from a smear-ripened cheese.</title>
        <authorList>
            <consortium name="US DOE Joint Genome Institute (JGI-PGF)"/>
            <person name="Walter F."/>
            <person name="Albersmeier A."/>
            <person name="Kalinowski J."/>
            <person name="Ruckert C."/>
        </authorList>
    </citation>
    <scope>NUCLEOTIDE SEQUENCE</scope>
    <source>
        <strain evidence="1">JCM 13919</strain>
    </source>
</reference>
<gene>
    <name evidence="1" type="ORF">GCM10007966_12790</name>
</gene>
<dbReference type="InterPro" id="IPR023214">
    <property type="entry name" value="HAD_sf"/>
</dbReference>
<protein>
    <submittedName>
        <fullName evidence="1">Haloacid dehalogenase</fullName>
    </submittedName>
</protein>
<dbReference type="InterPro" id="IPR050155">
    <property type="entry name" value="HAD-like_hydrolase_sf"/>
</dbReference>
<dbReference type="Pfam" id="PF13419">
    <property type="entry name" value="HAD_2"/>
    <property type="match status" value="1"/>
</dbReference>
<dbReference type="InterPro" id="IPR023198">
    <property type="entry name" value="PGP-like_dom2"/>
</dbReference>
<dbReference type="NCBIfam" id="TIGR01549">
    <property type="entry name" value="HAD-SF-IA-v1"/>
    <property type="match status" value="1"/>
</dbReference>
<dbReference type="GO" id="GO:0005829">
    <property type="term" value="C:cytosol"/>
    <property type="evidence" value="ECO:0007669"/>
    <property type="project" value="TreeGrafter"/>
</dbReference>